<evidence type="ECO:0000313" key="2">
    <source>
        <dbReference type="EMBL" id="SPJ24063.1"/>
    </source>
</evidence>
<feature type="compositionally biased region" description="Basic and acidic residues" evidence="1">
    <location>
        <begin position="110"/>
        <end position="121"/>
    </location>
</feature>
<dbReference type="NCBIfam" id="NF006040">
    <property type="entry name" value="PRK08183.1"/>
    <property type="match status" value="1"/>
</dbReference>
<protein>
    <recommendedName>
        <fullName evidence="4">NADH dehydrogenase</fullName>
    </recommendedName>
</protein>
<dbReference type="GO" id="GO:0045271">
    <property type="term" value="C:respiratory chain complex I"/>
    <property type="evidence" value="ECO:0007669"/>
    <property type="project" value="InterPro"/>
</dbReference>
<dbReference type="AlphaFoldDB" id="A0A2R8BVB6"/>
<name>A0A2R8BVB6_9RHOB</name>
<dbReference type="RefSeq" id="WP_108893905.1">
    <property type="nucleotide sequence ID" value="NZ_ONZF01000003.1"/>
</dbReference>
<sequence>MGLLNRVLQAVTWWNGATLNTLLWSWRNGQKVGEDEAGNTFWQTKDGKRRWVLFNGEAEASRVGPEWHGWLHHTWDEPPTERPIKKQAWEKPHLPNLTGTPAAYAPAGSIRRENTADRSDYEAWTPE</sequence>
<gene>
    <name evidence="2" type="ORF">PAA8504_01888</name>
</gene>
<accession>A0A2R8BVB6</accession>
<keyword evidence="3" id="KW-1185">Reference proteome</keyword>
<dbReference type="PANTHER" id="PTHR12910">
    <property type="entry name" value="NADH-UBIQUINONE OXIDOREDUCTASE SUBUNIT B17.2"/>
    <property type="match status" value="1"/>
</dbReference>
<dbReference type="Pfam" id="PF05071">
    <property type="entry name" value="NDUFA12"/>
    <property type="match status" value="1"/>
</dbReference>
<dbReference type="EMBL" id="ONZF01000003">
    <property type="protein sequence ID" value="SPJ24063.1"/>
    <property type="molecule type" value="Genomic_DNA"/>
</dbReference>
<dbReference type="GO" id="GO:0006979">
    <property type="term" value="P:response to oxidative stress"/>
    <property type="evidence" value="ECO:0007669"/>
    <property type="project" value="TreeGrafter"/>
</dbReference>
<dbReference type="InterPro" id="IPR007763">
    <property type="entry name" value="NDUFA12"/>
</dbReference>
<evidence type="ECO:0008006" key="4">
    <source>
        <dbReference type="Google" id="ProtNLM"/>
    </source>
</evidence>
<evidence type="ECO:0000313" key="3">
    <source>
        <dbReference type="Proteomes" id="UP000244912"/>
    </source>
</evidence>
<reference evidence="2 3" key="1">
    <citation type="submission" date="2018-03" db="EMBL/GenBank/DDBJ databases">
        <authorList>
            <person name="Keele B.F."/>
        </authorList>
    </citation>
    <scope>NUCLEOTIDE SEQUENCE [LARGE SCALE GENOMIC DNA]</scope>
    <source>
        <strain evidence="2 3">CECT 8504</strain>
    </source>
</reference>
<organism evidence="2 3">
    <name type="scientific">Palleronia abyssalis</name>
    <dbReference type="NCBI Taxonomy" id="1501240"/>
    <lineage>
        <taxon>Bacteria</taxon>
        <taxon>Pseudomonadati</taxon>
        <taxon>Pseudomonadota</taxon>
        <taxon>Alphaproteobacteria</taxon>
        <taxon>Rhodobacterales</taxon>
        <taxon>Roseobacteraceae</taxon>
        <taxon>Palleronia</taxon>
    </lineage>
</organism>
<dbReference type="OrthoDB" id="9795340at2"/>
<dbReference type="PANTHER" id="PTHR12910:SF2">
    <property type="entry name" value="NADH DEHYDROGENASE [UBIQUINONE] 1 ALPHA SUBCOMPLEX SUBUNIT 12"/>
    <property type="match status" value="1"/>
</dbReference>
<proteinExistence type="predicted"/>
<evidence type="ECO:0000256" key="1">
    <source>
        <dbReference type="SAM" id="MobiDB-lite"/>
    </source>
</evidence>
<feature type="region of interest" description="Disordered" evidence="1">
    <location>
        <begin position="92"/>
        <end position="127"/>
    </location>
</feature>
<dbReference type="Proteomes" id="UP000244912">
    <property type="component" value="Unassembled WGS sequence"/>
</dbReference>